<dbReference type="PANTHER" id="PTHR33823:SF4">
    <property type="entry name" value="GENERAL STRESS PROTEIN 16O"/>
    <property type="match status" value="1"/>
</dbReference>
<dbReference type="InterPro" id="IPR048487">
    <property type="entry name" value="DksA-like_N"/>
</dbReference>
<feature type="domain" description="DnaK suppressor protein-like N-terminal" evidence="2">
    <location>
        <begin position="8"/>
        <end position="67"/>
    </location>
</feature>
<evidence type="ECO:0000256" key="1">
    <source>
        <dbReference type="PROSITE-ProRule" id="PRU00510"/>
    </source>
</evidence>
<evidence type="ECO:0000313" key="3">
    <source>
        <dbReference type="EMBL" id="PSK81829.1"/>
    </source>
</evidence>
<comment type="caution">
    <text evidence="1">Lacks conserved residue(s) required for the propagation of feature annotation.</text>
</comment>
<dbReference type="Pfam" id="PF21173">
    <property type="entry name" value="DksA-like_N"/>
    <property type="match status" value="1"/>
</dbReference>
<reference evidence="4 5" key="1">
    <citation type="submission" date="2017-03" db="EMBL/GenBank/DDBJ databases">
        <authorList>
            <person name="Afonso C.L."/>
            <person name="Miller P.J."/>
            <person name="Scott M.A."/>
            <person name="Spackman E."/>
            <person name="Goraichik I."/>
            <person name="Dimitrov K.M."/>
            <person name="Suarez D.L."/>
            <person name="Swayne D.E."/>
        </authorList>
    </citation>
    <scope>NUCLEOTIDE SEQUENCE [LARGE SCALE GENOMIC DNA]</scope>
    <source>
        <strain evidence="4 5">CECT 8367</strain>
    </source>
</reference>
<gene>
    <name evidence="4" type="primary">dksA_1</name>
    <name evidence="3" type="ORF">CLV79_11447</name>
    <name evidence="4" type="ORF">LOS8367_01591</name>
</gene>
<evidence type="ECO:0000313" key="4">
    <source>
        <dbReference type="EMBL" id="SLN39433.1"/>
    </source>
</evidence>
<organism evidence="4 5">
    <name type="scientific">Limimaricola soesokkakensis</name>
    <dbReference type="NCBI Taxonomy" id="1343159"/>
    <lineage>
        <taxon>Bacteria</taxon>
        <taxon>Pseudomonadati</taxon>
        <taxon>Pseudomonadota</taxon>
        <taxon>Alphaproteobacteria</taxon>
        <taxon>Rhodobacterales</taxon>
        <taxon>Paracoccaceae</taxon>
        <taxon>Limimaricola</taxon>
    </lineage>
</organism>
<dbReference type="AlphaFoldDB" id="A0A1X6Z3L2"/>
<dbReference type="PROSITE" id="PS51128">
    <property type="entry name" value="ZF_DKSA_2"/>
    <property type="match status" value="1"/>
</dbReference>
<dbReference type="Proteomes" id="UP000240624">
    <property type="component" value="Unassembled WGS sequence"/>
</dbReference>
<dbReference type="PANTHER" id="PTHR33823">
    <property type="entry name" value="RNA POLYMERASE-BINDING TRANSCRIPTION FACTOR DKSA-RELATED"/>
    <property type="match status" value="1"/>
</dbReference>
<dbReference type="Gene3D" id="1.20.120.910">
    <property type="entry name" value="DksA, coiled-coil domain"/>
    <property type="match status" value="1"/>
</dbReference>
<dbReference type="RefSeq" id="WP_085895954.1">
    <property type="nucleotide sequence ID" value="NZ_FWFY01000004.1"/>
</dbReference>
<accession>A0A1X6Z3L2</accession>
<protein>
    <submittedName>
        <fullName evidence="4">RNA polymerase-binding transcription factor DksA</fullName>
    </submittedName>
    <submittedName>
        <fullName evidence="3">TraR/DksA family transcriptional regulator</fullName>
    </submittedName>
</protein>
<evidence type="ECO:0000313" key="5">
    <source>
        <dbReference type="Proteomes" id="UP000193495"/>
    </source>
</evidence>
<evidence type="ECO:0000259" key="2">
    <source>
        <dbReference type="Pfam" id="PF21173"/>
    </source>
</evidence>
<sequence>MVEENARRSRIEKLRAHLAEIEGSLDHALDPDLEDQVTDLEEDEVLESMGHAKLRELRLLEDALNRMARGEYGICKRCGRGISEARRCAVHYAVLGHRRSRCGERRSDGGRAIWS</sequence>
<dbReference type="EMBL" id="FWFY01000004">
    <property type="protein sequence ID" value="SLN39433.1"/>
    <property type="molecule type" value="Genomic_DNA"/>
</dbReference>
<dbReference type="EMBL" id="PYGB01000014">
    <property type="protein sequence ID" value="PSK81829.1"/>
    <property type="molecule type" value="Genomic_DNA"/>
</dbReference>
<keyword evidence="6" id="KW-1185">Reference proteome</keyword>
<name>A0A1X6Z3L2_9RHOB</name>
<proteinExistence type="predicted"/>
<evidence type="ECO:0000313" key="6">
    <source>
        <dbReference type="Proteomes" id="UP000240624"/>
    </source>
</evidence>
<reference evidence="3 6" key="2">
    <citation type="submission" date="2018-03" db="EMBL/GenBank/DDBJ databases">
        <title>Genomic Encyclopedia of Archaeal and Bacterial Type Strains, Phase II (KMG-II): from individual species to whole genera.</title>
        <authorList>
            <person name="Goeker M."/>
        </authorList>
    </citation>
    <scope>NUCLEOTIDE SEQUENCE [LARGE SCALE GENOMIC DNA]</scope>
    <source>
        <strain evidence="3 6">DSM 29956</strain>
    </source>
</reference>
<dbReference type="Proteomes" id="UP000193495">
    <property type="component" value="Unassembled WGS sequence"/>
</dbReference>